<proteinExistence type="predicted"/>
<sequence length="486" mass="56666">MLQYDARLCSIAYCVRTRKLHIDSAPFHTSTKVTQLINNVETICTNILESGDRARAMKRLRVPPLEEKQSPVVTFRVGIFVGKPLAFVTLLILFLINPISILYREARFWLLKKLARVFSAPFYPVGFTDFWLGDQLTSLELIFFDLEAFFCFYISDHNWWSSNLTSPSSPQGTFCTGWTRILLQTFLALLPSWFRFAQCLRRYRDTKHKFPHLVNAGKYASGFFVVITNSLRRATNETYSIHNPFLYLWIIASFIGSTYKLIWDLKMDWGFFDKNAGENKYLRDQIVYSSKVYYYVAIVEDIFFRYIWIINIFVHFHTPSAEYADFIGFSFGLVEIFRRFIWNFFRLENEHLNNCGDFRAVRDISIAPISTDIDYALIEYKLNKEPGIRNRRRPVQDEMIIEEENMATTDDRARSETESNTAVLVNNIISTRDTTAVAHVDETNATLRDISSLSLRSLMLRDDSDSPYPILRIHKLNGLLKHSKSV</sequence>
<accession>A0A8S2EI19</accession>
<reference evidence="7" key="1">
    <citation type="submission" date="2021-02" db="EMBL/GenBank/DDBJ databases">
        <authorList>
            <person name="Nowell W R."/>
        </authorList>
    </citation>
    <scope>NUCLEOTIDE SEQUENCE</scope>
</reference>
<protein>
    <recommendedName>
        <fullName evidence="6">EXS domain-containing protein</fullName>
    </recommendedName>
</protein>
<dbReference type="GO" id="GO:0005886">
    <property type="term" value="C:plasma membrane"/>
    <property type="evidence" value="ECO:0007669"/>
    <property type="project" value="TreeGrafter"/>
</dbReference>
<evidence type="ECO:0000256" key="2">
    <source>
        <dbReference type="ARBA" id="ARBA00022692"/>
    </source>
</evidence>
<evidence type="ECO:0000313" key="7">
    <source>
        <dbReference type="EMBL" id="CAF1178688.1"/>
    </source>
</evidence>
<dbReference type="GO" id="GO:0016036">
    <property type="term" value="P:cellular response to phosphate starvation"/>
    <property type="evidence" value="ECO:0007669"/>
    <property type="project" value="TreeGrafter"/>
</dbReference>
<dbReference type="EMBL" id="CAJOBA010034676">
    <property type="protein sequence ID" value="CAF3990000.1"/>
    <property type="molecule type" value="Genomic_DNA"/>
</dbReference>
<gene>
    <name evidence="7" type="ORF">OVA965_LOCUS22950</name>
    <name evidence="8" type="ORF">TMI583_LOCUS23666</name>
</gene>
<dbReference type="GO" id="GO:0006817">
    <property type="term" value="P:phosphate ion transport"/>
    <property type="evidence" value="ECO:0007669"/>
    <property type="project" value="TreeGrafter"/>
</dbReference>
<comment type="caution">
    <text evidence="7">The sequence shown here is derived from an EMBL/GenBank/DDBJ whole genome shotgun (WGS) entry which is preliminary data.</text>
</comment>
<dbReference type="GO" id="GO:0005794">
    <property type="term" value="C:Golgi apparatus"/>
    <property type="evidence" value="ECO:0007669"/>
    <property type="project" value="TreeGrafter"/>
</dbReference>
<dbReference type="AlphaFoldDB" id="A0A8S2EI19"/>
<evidence type="ECO:0000256" key="1">
    <source>
        <dbReference type="ARBA" id="ARBA00004141"/>
    </source>
</evidence>
<dbReference type="Proteomes" id="UP000677228">
    <property type="component" value="Unassembled WGS sequence"/>
</dbReference>
<organism evidence="7 9">
    <name type="scientific">Didymodactylos carnosus</name>
    <dbReference type="NCBI Taxonomy" id="1234261"/>
    <lineage>
        <taxon>Eukaryota</taxon>
        <taxon>Metazoa</taxon>
        <taxon>Spiralia</taxon>
        <taxon>Gnathifera</taxon>
        <taxon>Rotifera</taxon>
        <taxon>Eurotatoria</taxon>
        <taxon>Bdelloidea</taxon>
        <taxon>Philodinida</taxon>
        <taxon>Philodinidae</taxon>
        <taxon>Didymodactylos</taxon>
    </lineage>
</organism>
<feature type="transmembrane region" description="Helical" evidence="5">
    <location>
        <begin position="245"/>
        <end position="263"/>
    </location>
</feature>
<evidence type="ECO:0000256" key="3">
    <source>
        <dbReference type="ARBA" id="ARBA00022989"/>
    </source>
</evidence>
<feature type="domain" description="EXS" evidence="6">
    <location>
        <begin position="175"/>
        <end position="379"/>
    </location>
</feature>
<evidence type="ECO:0000313" key="9">
    <source>
        <dbReference type="Proteomes" id="UP000677228"/>
    </source>
</evidence>
<dbReference type="PANTHER" id="PTHR10783">
    <property type="entry name" value="XENOTROPIC AND POLYTROPIC RETROVIRUS RECEPTOR 1-RELATED"/>
    <property type="match status" value="1"/>
</dbReference>
<feature type="transmembrane region" description="Helical" evidence="5">
    <location>
        <begin position="85"/>
        <end position="103"/>
    </location>
</feature>
<dbReference type="Proteomes" id="UP000682733">
    <property type="component" value="Unassembled WGS sequence"/>
</dbReference>
<keyword evidence="4 5" id="KW-0472">Membrane</keyword>
<dbReference type="GO" id="GO:0000822">
    <property type="term" value="F:inositol hexakisphosphate binding"/>
    <property type="evidence" value="ECO:0007669"/>
    <property type="project" value="TreeGrafter"/>
</dbReference>
<evidence type="ECO:0000259" key="6">
    <source>
        <dbReference type="PROSITE" id="PS51380"/>
    </source>
</evidence>
<comment type="subcellular location">
    <subcellularLocation>
        <location evidence="1">Membrane</location>
        <topology evidence="1">Multi-pass membrane protein</topology>
    </subcellularLocation>
</comment>
<name>A0A8S2EI19_9BILA</name>
<dbReference type="InterPro" id="IPR004342">
    <property type="entry name" value="EXS_C"/>
</dbReference>
<dbReference type="EMBL" id="CAJNOK010013149">
    <property type="protein sequence ID" value="CAF1178688.1"/>
    <property type="molecule type" value="Genomic_DNA"/>
</dbReference>
<keyword evidence="2 5" id="KW-0812">Transmembrane</keyword>
<keyword evidence="3 5" id="KW-1133">Transmembrane helix</keyword>
<evidence type="ECO:0000313" key="8">
    <source>
        <dbReference type="EMBL" id="CAF3990000.1"/>
    </source>
</evidence>
<dbReference type="Pfam" id="PF03124">
    <property type="entry name" value="EXS"/>
    <property type="match status" value="1"/>
</dbReference>
<dbReference type="PROSITE" id="PS51380">
    <property type="entry name" value="EXS"/>
    <property type="match status" value="1"/>
</dbReference>
<feature type="transmembrane region" description="Helical" evidence="5">
    <location>
        <begin position="292"/>
        <end position="314"/>
    </location>
</feature>
<dbReference type="PANTHER" id="PTHR10783:SF103">
    <property type="entry name" value="SOLUTE CARRIER FAMILY 53 MEMBER 1"/>
    <property type="match status" value="1"/>
</dbReference>
<evidence type="ECO:0000256" key="5">
    <source>
        <dbReference type="SAM" id="Phobius"/>
    </source>
</evidence>
<evidence type="ECO:0000256" key="4">
    <source>
        <dbReference type="ARBA" id="ARBA00023136"/>
    </source>
</evidence>